<dbReference type="AlphaFoldDB" id="A0A0D2L4Q1"/>
<dbReference type="Pfam" id="PF14634">
    <property type="entry name" value="zf-RING_5"/>
    <property type="match status" value="1"/>
</dbReference>
<dbReference type="PROSITE" id="PS00518">
    <property type="entry name" value="ZF_RING_1"/>
    <property type="match status" value="1"/>
</dbReference>
<dbReference type="SUPFAM" id="SSF57850">
    <property type="entry name" value="RING/U-box"/>
    <property type="match status" value="1"/>
</dbReference>
<evidence type="ECO:0000313" key="8">
    <source>
        <dbReference type="Proteomes" id="UP000054270"/>
    </source>
</evidence>
<keyword evidence="2 4" id="KW-0863">Zinc-finger</keyword>
<dbReference type="Gene3D" id="3.30.40.10">
    <property type="entry name" value="Zinc/RING finger domain, C3HC4 (zinc finger)"/>
    <property type="match status" value="1"/>
</dbReference>
<gene>
    <name evidence="7" type="ORF">HYPSUDRAFT_683447</name>
</gene>
<keyword evidence="5" id="KW-0175">Coiled coil</keyword>
<accession>A0A0D2L4Q1</accession>
<organism evidence="7 8">
    <name type="scientific">Hypholoma sublateritium (strain FD-334 SS-4)</name>
    <dbReference type="NCBI Taxonomy" id="945553"/>
    <lineage>
        <taxon>Eukaryota</taxon>
        <taxon>Fungi</taxon>
        <taxon>Dikarya</taxon>
        <taxon>Basidiomycota</taxon>
        <taxon>Agaricomycotina</taxon>
        <taxon>Agaricomycetes</taxon>
        <taxon>Agaricomycetidae</taxon>
        <taxon>Agaricales</taxon>
        <taxon>Agaricineae</taxon>
        <taxon>Strophariaceae</taxon>
        <taxon>Hypholoma</taxon>
    </lineage>
</organism>
<sequence length="253" mass="28592">AVHFQACTVDVYPPPFFTLQALRVILRPLHPQTPQLVPPIASPLRKIGRAHETPEIMQAHLGAGSASCQKCVEPFGRLEDFRAPFMVACGHVFCLLCLHDERANAAACCPLCRTPYDRTGYLRLAGLAGTVPHRLRSFDMGAKLRGEIARVDGLTNDMQLRTLHDDARRFLDSQPRNRFTDLEINVRLLGCFLEAKETAQAQATVVNALVEQVHQLGADKAQMHRQLRDAERQYAREREYVRSRVYDLIRQDP</sequence>
<evidence type="ECO:0000256" key="3">
    <source>
        <dbReference type="ARBA" id="ARBA00022833"/>
    </source>
</evidence>
<protein>
    <recommendedName>
        <fullName evidence="6">RING-type domain-containing protein</fullName>
    </recommendedName>
</protein>
<dbReference type="OrthoDB" id="6105938at2759"/>
<evidence type="ECO:0000259" key="6">
    <source>
        <dbReference type="PROSITE" id="PS50089"/>
    </source>
</evidence>
<dbReference type="InterPro" id="IPR017907">
    <property type="entry name" value="Znf_RING_CS"/>
</dbReference>
<dbReference type="InterPro" id="IPR001841">
    <property type="entry name" value="Znf_RING"/>
</dbReference>
<keyword evidence="8" id="KW-1185">Reference proteome</keyword>
<name>A0A0D2L4Q1_HYPSF</name>
<feature type="non-terminal residue" evidence="7">
    <location>
        <position position="1"/>
    </location>
</feature>
<evidence type="ECO:0000256" key="2">
    <source>
        <dbReference type="ARBA" id="ARBA00022771"/>
    </source>
</evidence>
<evidence type="ECO:0000256" key="4">
    <source>
        <dbReference type="PROSITE-ProRule" id="PRU00175"/>
    </source>
</evidence>
<dbReference type="InterPro" id="IPR013083">
    <property type="entry name" value="Znf_RING/FYVE/PHD"/>
</dbReference>
<feature type="domain" description="RING-type" evidence="6">
    <location>
        <begin position="68"/>
        <end position="113"/>
    </location>
</feature>
<reference evidence="8" key="1">
    <citation type="submission" date="2014-04" db="EMBL/GenBank/DDBJ databases">
        <title>Evolutionary Origins and Diversification of the Mycorrhizal Mutualists.</title>
        <authorList>
            <consortium name="DOE Joint Genome Institute"/>
            <consortium name="Mycorrhizal Genomics Consortium"/>
            <person name="Kohler A."/>
            <person name="Kuo A."/>
            <person name="Nagy L.G."/>
            <person name="Floudas D."/>
            <person name="Copeland A."/>
            <person name="Barry K.W."/>
            <person name="Cichocki N."/>
            <person name="Veneault-Fourrey C."/>
            <person name="LaButti K."/>
            <person name="Lindquist E.A."/>
            <person name="Lipzen A."/>
            <person name="Lundell T."/>
            <person name="Morin E."/>
            <person name="Murat C."/>
            <person name="Riley R."/>
            <person name="Ohm R."/>
            <person name="Sun H."/>
            <person name="Tunlid A."/>
            <person name="Henrissat B."/>
            <person name="Grigoriev I.V."/>
            <person name="Hibbett D.S."/>
            <person name="Martin F."/>
        </authorList>
    </citation>
    <scope>NUCLEOTIDE SEQUENCE [LARGE SCALE GENOMIC DNA]</scope>
    <source>
        <strain evidence="8">FD-334 SS-4</strain>
    </source>
</reference>
<dbReference type="GO" id="GO:0008270">
    <property type="term" value="F:zinc ion binding"/>
    <property type="evidence" value="ECO:0007669"/>
    <property type="project" value="UniProtKB-KW"/>
</dbReference>
<keyword evidence="1" id="KW-0479">Metal-binding</keyword>
<dbReference type="EMBL" id="KN817555">
    <property type="protein sequence ID" value="KJA21817.1"/>
    <property type="molecule type" value="Genomic_DNA"/>
</dbReference>
<evidence type="ECO:0000313" key="7">
    <source>
        <dbReference type="EMBL" id="KJA21817.1"/>
    </source>
</evidence>
<keyword evidence="3" id="KW-0862">Zinc</keyword>
<evidence type="ECO:0000256" key="1">
    <source>
        <dbReference type="ARBA" id="ARBA00022723"/>
    </source>
</evidence>
<feature type="coiled-coil region" evidence="5">
    <location>
        <begin position="213"/>
        <end position="240"/>
    </location>
</feature>
<dbReference type="PROSITE" id="PS50089">
    <property type="entry name" value="ZF_RING_2"/>
    <property type="match status" value="1"/>
</dbReference>
<proteinExistence type="predicted"/>
<evidence type="ECO:0000256" key="5">
    <source>
        <dbReference type="SAM" id="Coils"/>
    </source>
</evidence>
<dbReference type="Proteomes" id="UP000054270">
    <property type="component" value="Unassembled WGS sequence"/>
</dbReference>